<keyword evidence="10" id="KW-0807">Transducer</keyword>
<dbReference type="AlphaFoldDB" id="A0AAV7KR36"/>
<dbReference type="Gene3D" id="3.40.50.2300">
    <property type="match status" value="1"/>
</dbReference>
<dbReference type="InterPro" id="IPR000068">
    <property type="entry name" value="GPCR_3_Ca_sens_rcpt-rel"/>
</dbReference>
<dbReference type="EMBL" id="JANPWB010000016">
    <property type="protein sequence ID" value="KAJ1080359.1"/>
    <property type="molecule type" value="Genomic_DNA"/>
</dbReference>
<protein>
    <recommendedName>
        <fullName evidence="11">Receptor ligand binding region domain-containing protein</fullName>
    </recommendedName>
</protein>
<keyword evidence="3" id="KW-0812">Transmembrane</keyword>
<dbReference type="Pfam" id="PF01094">
    <property type="entry name" value="ANF_receptor"/>
    <property type="match status" value="1"/>
</dbReference>
<evidence type="ECO:0000256" key="1">
    <source>
        <dbReference type="ARBA" id="ARBA00004651"/>
    </source>
</evidence>
<dbReference type="FunFam" id="3.40.50.2300:FF:000016">
    <property type="entry name" value="Taste 1 receptor member 2"/>
    <property type="match status" value="1"/>
</dbReference>
<evidence type="ECO:0000256" key="6">
    <source>
        <dbReference type="ARBA" id="ARBA00023040"/>
    </source>
</evidence>
<evidence type="ECO:0000313" key="13">
    <source>
        <dbReference type="Proteomes" id="UP001066276"/>
    </source>
</evidence>
<accession>A0AAV7KR36</accession>
<sequence length="278" mass="31316">MQAYGLARLVNHFGWTWVGILSQEGDYGRLSSQIFKEEIVKAGVCVAFSEIIPAINSKIKIDQIVEVITRSSAKVIAILSVDVYASLFMEELATIDVTERLWLATEAPSVPNKNVVRAVHGTLGLVNHNGEMPGFEDFFFNLKPSWFPNDPYIKNFWDETFHCQWAQDPGNQSIVKSNKEITHTTCSGTENLRDVEVYSNINDLRVTYNVYKSTYAAAHALHNMLSCRPEEGPFVNGSCARIHDYKSWQVGLIRKKQQTDGLHSLGKDYRGCTYSLSV</sequence>
<keyword evidence="8" id="KW-0675">Receptor</keyword>
<keyword evidence="2" id="KW-1003">Cell membrane</keyword>
<keyword evidence="13" id="KW-1185">Reference proteome</keyword>
<proteinExistence type="predicted"/>
<evidence type="ECO:0000313" key="12">
    <source>
        <dbReference type="EMBL" id="KAJ1080359.1"/>
    </source>
</evidence>
<evidence type="ECO:0000256" key="10">
    <source>
        <dbReference type="ARBA" id="ARBA00023224"/>
    </source>
</evidence>
<evidence type="ECO:0000256" key="8">
    <source>
        <dbReference type="ARBA" id="ARBA00023170"/>
    </source>
</evidence>
<comment type="subcellular location">
    <subcellularLocation>
        <location evidence="1">Cell membrane</location>
        <topology evidence="1">Multi-pass membrane protein</topology>
    </subcellularLocation>
</comment>
<dbReference type="GO" id="GO:0005886">
    <property type="term" value="C:plasma membrane"/>
    <property type="evidence" value="ECO:0007669"/>
    <property type="project" value="UniProtKB-SubCell"/>
</dbReference>
<evidence type="ECO:0000256" key="9">
    <source>
        <dbReference type="ARBA" id="ARBA00023180"/>
    </source>
</evidence>
<gene>
    <name evidence="12" type="ORF">NDU88_000578</name>
</gene>
<dbReference type="PRINTS" id="PR00248">
    <property type="entry name" value="GPCRMGR"/>
</dbReference>
<keyword evidence="9" id="KW-0325">Glycoprotein</keyword>
<dbReference type="GO" id="GO:0004930">
    <property type="term" value="F:G protein-coupled receptor activity"/>
    <property type="evidence" value="ECO:0007669"/>
    <property type="project" value="UniProtKB-KW"/>
</dbReference>
<evidence type="ECO:0000256" key="2">
    <source>
        <dbReference type="ARBA" id="ARBA00022475"/>
    </source>
</evidence>
<evidence type="ECO:0000256" key="7">
    <source>
        <dbReference type="ARBA" id="ARBA00023136"/>
    </source>
</evidence>
<evidence type="ECO:0000256" key="4">
    <source>
        <dbReference type="ARBA" id="ARBA00022729"/>
    </source>
</evidence>
<evidence type="ECO:0000256" key="3">
    <source>
        <dbReference type="ARBA" id="ARBA00022692"/>
    </source>
</evidence>
<evidence type="ECO:0000256" key="5">
    <source>
        <dbReference type="ARBA" id="ARBA00022989"/>
    </source>
</evidence>
<dbReference type="InterPro" id="IPR000337">
    <property type="entry name" value="GPCR_3"/>
</dbReference>
<organism evidence="12 13">
    <name type="scientific">Pleurodeles waltl</name>
    <name type="common">Iberian ribbed newt</name>
    <dbReference type="NCBI Taxonomy" id="8319"/>
    <lineage>
        <taxon>Eukaryota</taxon>
        <taxon>Metazoa</taxon>
        <taxon>Chordata</taxon>
        <taxon>Craniata</taxon>
        <taxon>Vertebrata</taxon>
        <taxon>Euteleostomi</taxon>
        <taxon>Amphibia</taxon>
        <taxon>Batrachia</taxon>
        <taxon>Caudata</taxon>
        <taxon>Salamandroidea</taxon>
        <taxon>Salamandridae</taxon>
        <taxon>Pleurodelinae</taxon>
        <taxon>Pleurodeles</taxon>
    </lineage>
</organism>
<evidence type="ECO:0000259" key="11">
    <source>
        <dbReference type="Pfam" id="PF01094"/>
    </source>
</evidence>
<reference evidence="12" key="1">
    <citation type="journal article" date="2022" name="bioRxiv">
        <title>Sequencing and chromosome-scale assembly of the giantPleurodeles waltlgenome.</title>
        <authorList>
            <person name="Brown T."/>
            <person name="Elewa A."/>
            <person name="Iarovenko S."/>
            <person name="Subramanian E."/>
            <person name="Araus A.J."/>
            <person name="Petzold A."/>
            <person name="Susuki M."/>
            <person name="Suzuki K.-i.T."/>
            <person name="Hayashi T."/>
            <person name="Toyoda A."/>
            <person name="Oliveira C."/>
            <person name="Osipova E."/>
            <person name="Leigh N.D."/>
            <person name="Simon A."/>
            <person name="Yun M.H."/>
        </authorList>
    </citation>
    <scope>NUCLEOTIDE SEQUENCE</scope>
    <source>
        <strain evidence="12">20211129_DDA</strain>
        <tissue evidence="12">Liver</tissue>
    </source>
</reference>
<dbReference type="PANTHER" id="PTHR24061:SF0">
    <property type="entry name" value="C-FAMILY ODORANT RECEPTOR OLFCT1"/>
    <property type="match status" value="1"/>
</dbReference>
<dbReference type="PRINTS" id="PR00592">
    <property type="entry name" value="CASENSINGR"/>
</dbReference>
<dbReference type="SUPFAM" id="SSF53822">
    <property type="entry name" value="Periplasmic binding protein-like I"/>
    <property type="match status" value="1"/>
</dbReference>
<name>A0AAV7KR36_PLEWA</name>
<comment type="caution">
    <text evidence="12">The sequence shown here is derived from an EMBL/GenBank/DDBJ whole genome shotgun (WGS) entry which is preliminary data.</text>
</comment>
<keyword evidence="4" id="KW-0732">Signal</keyword>
<dbReference type="InterPro" id="IPR001828">
    <property type="entry name" value="ANF_lig-bd_rcpt"/>
</dbReference>
<keyword evidence="5" id="KW-1133">Transmembrane helix</keyword>
<dbReference type="Proteomes" id="UP001066276">
    <property type="component" value="Chromosome 12"/>
</dbReference>
<dbReference type="InterPro" id="IPR028082">
    <property type="entry name" value="Peripla_BP_I"/>
</dbReference>
<feature type="domain" description="Receptor ligand binding region" evidence="11">
    <location>
        <begin position="1"/>
        <end position="249"/>
    </location>
</feature>
<keyword evidence="7" id="KW-0472">Membrane</keyword>
<keyword evidence="6" id="KW-0297">G-protein coupled receptor</keyword>
<dbReference type="PANTHER" id="PTHR24061">
    <property type="entry name" value="CALCIUM-SENSING RECEPTOR-RELATED"/>
    <property type="match status" value="1"/>
</dbReference>